<keyword evidence="2" id="KW-1185">Reference proteome</keyword>
<accession>A0A4R4VX15</accession>
<evidence type="ECO:0000313" key="2">
    <source>
        <dbReference type="Proteomes" id="UP000295674"/>
    </source>
</evidence>
<proteinExistence type="predicted"/>
<protein>
    <recommendedName>
        <fullName evidence="3">Muconolactone isomerase domain-containing protein</fullName>
    </recommendedName>
</protein>
<organism evidence="1 2">
    <name type="scientific">Saccharopolyspora terrae</name>
    <dbReference type="NCBI Taxonomy" id="2530384"/>
    <lineage>
        <taxon>Bacteria</taxon>
        <taxon>Bacillati</taxon>
        <taxon>Actinomycetota</taxon>
        <taxon>Actinomycetes</taxon>
        <taxon>Pseudonocardiales</taxon>
        <taxon>Pseudonocardiaceae</taxon>
        <taxon>Saccharopolyspora</taxon>
    </lineage>
</organism>
<reference evidence="1 2" key="1">
    <citation type="submission" date="2019-03" db="EMBL/GenBank/DDBJ databases">
        <title>Draft genome sequences of novel Actinobacteria.</title>
        <authorList>
            <person name="Sahin N."/>
            <person name="Ay H."/>
            <person name="Saygin H."/>
        </authorList>
    </citation>
    <scope>NUCLEOTIDE SEQUENCE [LARGE SCALE GENOMIC DNA]</scope>
    <source>
        <strain evidence="1 2">16K309</strain>
    </source>
</reference>
<evidence type="ECO:0008006" key="3">
    <source>
        <dbReference type="Google" id="ProtNLM"/>
    </source>
</evidence>
<dbReference type="AlphaFoldDB" id="A0A4R4VX15"/>
<evidence type="ECO:0000313" key="1">
    <source>
        <dbReference type="EMBL" id="TDD05010.1"/>
    </source>
</evidence>
<dbReference type="OrthoDB" id="120749at2"/>
<gene>
    <name evidence="1" type="ORF">E1181_16085</name>
</gene>
<comment type="caution">
    <text evidence="1">The sequence shown here is derived from an EMBL/GenBank/DDBJ whole genome shotgun (WGS) entry which is preliminary data.</text>
</comment>
<dbReference type="RefSeq" id="WP_132675626.1">
    <property type="nucleotide sequence ID" value="NZ_SMKS01000026.1"/>
</dbReference>
<name>A0A4R4VX15_9PSEU</name>
<dbReference type="EMBL" id="SMKS01000026">
    <property type="protein sequence ID" value="TDD05010.1"/>
    <property type="molecule type" value="Genomic_DNA"/>
</dbReference>
<dbReference type="Proteomes" id="UP000295674">
    <property type="component" value="Unassembled WGS sequence"/>
</dbReference>
<sequence>MLIRIRPGLQVANSAISDGSMKVAMERAHEQLKPEASYFLPQDGQRTALFICDIAEESQLVAMLDPFFSNLEAKIDVFPVMNFDDLRAGLDQLSQG</sequence>